<dbReference type="SMR" id="B4GE64"/>
<dbReference type="Gene3D" id="3.60.10.10">
    <property type="entry name" value="Endonuclease/exonuclease/phosphatase"/>
    <property type="match status" value="1"/>
</dbReference>
<evidence type="ECO:0000313" key="2">
    <source>
        <dbReference type="EMBL" id="EDW33899.1"/>
    </source>
</evidence>
<proteinExistence type="predicted"/>
<evidence type="ECO:0000313" key="3">
    <source>
        <dbReference type="Proteomes" id="UP000008744"/>
    </source>
</evidence>
<accession>B4GE64</accession>
<dbReference type="EMBL" id="CH479182">
    <property type="protein sequence ID" value="EDW33899.1"/>
    <property type="molecule type" value="Genomic_DNA"/>
</dbReference>
<organism evidence="3">
    <name type="scientific">Drosophila persimilis</name>
    <name type="common">Fruit fly</name>
    <dbReference type="NCBI Taxonomy" id="7234"/>
    <lineage>
        <taxon>Eukaryota</taxon>
        <taxon>Metazoa</taxon>
        <taxon>Ecdysozoa</taxon>
        <taxon>Arthropoda</taxon>
        <taxon>Hexapoda</taxon>
        <taxon>Insecta</taxon>
        <taxon>Pterygota</taxon>
        <taxon>Neoptera</taxon>
        <taxon>Endopterygota</taxon>
        <taxon>Diptera</taxon>
        <taxon>Brachycera</taxon>
        <taxon>Muscomorpha</taxon>
        <taxon>Ephydroidea</taxon>
        <taxon>Drosophilidae</taxon>
        <taxon>Drosophila</taxon>
        <taxon>Sophophora</taxon>
    </lineage>
</organism>
<feature type="region of interest" description="Disordered" evidence="1">
    <location>
        <begin position="335"/>
        <end position="357"/>
    </location>
</feature>
<dbReference type="eggNOG" id="ENOG502R8XG">
    <property type="taxonomic scope" value="Eukaryota"/>
</dbReference>
<gene>
    <name evidence="2" type="primary">Dper\GL21964</name>
    <name evidence="2" type="ORF">Dper_GL21964</name>
</gene>
<keyword evidence="3" id="KW-1185">Reference proteome</keyword>
<sequence>MGKGKVRLLKLLGQTFTSVTSSGRWRSVYLRLKKRHPEDKDAHTLQAGEVEKDLGLESILEAAQGLALEDAEEEEEDGDLTLVVNPQGATEPANHDAECAAADIALVQEPWIATGNSVVGLKSSNHNLFYSTSVSRNRTIVLVRKGIHAYLMSHYSTDDLTVVMLGSEENRLLVASCYMAHDRPAPLRSLVTEAGTKNHQLVIGTDATTMCGEAPTSMTEEHTFVGLGKVKKDSYFEARDSGISEIRGGHREVSRDPFQRVTRPGAWSNLLLTGAYHTSCKPSRTKKRSKPLWWIRDLSLQRNNLREFFKIANKRTKGSSTRNTNSFLGATRRKYAKHNGTREGPSAPTLRKYQKPHGFGSCPLSSLPYKAN</sequence>
<dbReference type="AlphaFoldDB" id="B4GE64"/>
<name>B4GE64_DROPE</name>
<dbReference type="SUPFAM" id="SSF56219">
    <property type="entry name" value="DNase I-like"/>
    <property type="match status" value="1"/>
</dbReference>
<evidence type="ECO:0000256" key="1">
    <source>
        <dbReference type="SAM" id="MobiDB-lite"/>
    </source>
</evidence>
<protein>
    <submittedName>
        <fullName evidence="2">GL21964</fullName>
    </submittedName>
</protein>
<dbReference type="OMA" id="HAYLMSH"/>
<dbReference type="HOGENOM" id="CLU_744473_0_0_1"/>
<reference evidence="2 3" key="1">
    <citation type="journal article" date="2007" name="Nature">
        <title>Evolution of genes and genomes on the Drosophila phylogeny.</title>
        <authorList>
            <consortium name="Drosophila 12 Genomes Consortium"/>
            <person name="Clark A.G."/>
            <person name="Eisen M.B."/>
            <person name="Smith D.R."/>
            <person name="Bergman C.M."/>
            <person name="Oliver B."/>
            <person name="Markow T.A."/>
            <person name="Kaufman T.C."/>
            <person name="Kellis M."/>
            <person name="Gelbart W."/>
            <person name="Iyer V.N."/>
            <person name="Pollard D.A."/>
            <person name="Sackton T.B."/>
            <person name="Larracuente A.M."/>
            <person name="Singh N.D."/>
            <person name="Abad J.P."/>
            <person name="Abt D.N."/>
            <person name="Adryan B."/>
            <person name="Aguade M."/>
            <person name="Akashi H."/>
            <person name="Anderson W.W."/>
            <person name="Aquadro C.F."/>
            <person name="Ardell D.H."/>
            <person name="Arguello R."/>
            <person name="Artieri C.G."/>
            <person name="Barbash D.A."/>
            <person name="Barker D."/>
            <person name="Barsanti P."/>
            <person name="Batterham P."/>
            <person name="Batzoglou S."/>
            <person name="Begun D."/>
            <person name="Bhutkar A."/>
            <person name="Blanco E."/>
            <person name="Bosak S.A."/>
            <person name="Bradley R.K."/>
            <person name="Brand A.D."/>
            <person name="Brent M.R."/>
            <person name="Brooks A.N."/>
            <person name="Brown R.H."/>
            <person name="Butlin R.K."/>
            <person name="Caggese C."/>
            <person name="Calvi B.R."/>
            <person name="Bernardo de Carvalho A."/>
            <person name="Caspi A."/>
            <person name="Castrezana S."/>
            <person name="Celniker S.E."/>
            <person name="Chang J.L."/>
            <person name="Chapple C."/>
            <person name="Chatterji S."/>
            <person name="Chinwalla A."/>
            <person name="Civetta A."/>
            <person name="Clifton S.W."/>
            <person name="Comeron J.M."/>
            <person name="Costello J.C."/>
            <person name="Coyne J.A."/>
            <person name="Daub J."/>
            <person name="David R.G."/>
            <person name="Delcher A.L."/>
            <person name="Delehaunty K."/>
            <person name="Do C.B."/>
            <person name="Ebling H."/>
            <person name="Edwards K."/>
            <person name="Eickbush T."/>
            <person name="Evans J.D."/>
            <person name="Filipski A."/>
            <person name="Findeiss S."/>
            <person name="Freyhult E."/>
            <person name="Fulton L."/>
            <person name="Fulton R."/>
            <person name="Garcia A.C."/>
            <person name="Gardiner A."/>
            <person name="Garfield D.A."/>
            <person name="Garvin B.E."/>
            <person name="Gibson G."/>
            <person name="Gilbert D."/>
            <person name="Gnerre S."/>
            <person name="Godfrey J."/>
            <person name="Good R."/>
            <person name="Gotea V."/>
            <person name="Gravely B."/>
            <person name="Greenberg A.J."/>
            <person name="Griffiths-Jones S."/>
            <person name="Gross S."/>
            <person name="Guigo R."/>
            <person name="Gustafson E.A."/>
            <person name="Haerty W."/>
            <person name="Hahn M.W."/>
            <person name="Halligan D.L."/>
            <person name="Halpern A.L."/>
            <person name="Halter G.M."/>
            <person name="Han M.V."/>
            <person name="Heger A."/>
            <person name="Hillier L."/>
            <person name="Hinrichs A.S."/>
            <person name="Holmes I."/>
            <person name="Hoskins R.A."/>
            <person name="Hubisz M.J."/>
            <person name="Hultmark D."/>
            <person name="Huntley M.A."/>
            <person name="Jaffe D.B."/>
            <person name="Jagadeeshan S."/>
            <person name="Jeck W.R."/>
            <person name="Johnson J."/>
            <person name="Jones C.D."/>
            <person name="Jordan W.C."/>
            <person name="Karpen G.H."/>
            <person name="Kataoka E."/>
            <person name="Keightley P.D."/>
            <person name="Kheradpour P."/>
            <person name="Kirkness E.F."/>
            <person name="Koerich L.B."/>
            <person name="Kristiansen K."/>
            <person name="Kudrna D."/>
            <person name="Kulathinal R.J."/>
            <person name="Kumar S."/>
            <person name="Kwok R."/>
            <person name="Lander E."/>
            <person name="Langley C.H."/>
            <person name="Lapoint R."/>
            <person name="Lazzaro B.P."/>
            <person name="Lee S.J."/>
            <person name="Levesque L."/>
            <person name="Li R."/>
            <person name="Lin C.F."/>
            <person name="Lin M.F."/>
            <person name="Lindblad-Toh K."/>
            <person name="Llopart A."/>
            <person name="Long M."/>
            <person name="Low L."/>
            <person name="Lozovsky E."/>
            <person name="Lu J."/>
            <person name="Luo M."/>
            <person name="Machado C.A."/>
            <person name="Makalowski W."/>
            <person name="Marzo M."/>
            <person name="Matsuda M."/>
            <person name="Matzkin L."/>
            <person name="McAllister B."/>
            <person name="McBride C.S."/>
            <person name="McKernan B."/>
            <person name="McKernan K."/>
            <person name="Mendez-Lago M."/>
            <person name="Minx P."/>
            <person name="Mollenhauer M.U."/>
            <person name="Montooth K."/>
            <person name="Mount S.M."/>
            <person name="Mu X."/>
            <person name="Myers E."/>
            <person name="Negre B."/>
            <person name="Newfeld S."/>
            <person name="Nielsen R."/>
            <person name="Noor M.A."/>
            <person name="O'Grady P."/>
            <person name="Pachter L."/>
            <person name="Papaceit M."/>
            <person name="Parisi M.J."/>
            <person name="Parisi M."/>
            <person name="Parts L."/>
            <person name="Pedersen J.S."/>
            <person name="Pesole G."/>
            <person name="Phillippy A.M."/>
            <person name="Ponting C.P."/>
            <person name="Pop M."/>
            <person name="Porcelli D."/>
            <person name="Powell J.R."/>
            <person name="Prohaska S."/>
            <person name="Pruitt K."/>
            <person name="Puig M."/>
            <person name="Quesneville H."/>
            <person name="Ram K.R."/>
            <person name="Rand D."/>
            <person name="Rasmussen M.D."/>
            <person name="Reed L.K."/>
            <person name="Reenan R."/>
            <person name="Reily A."/>
            <person name="Remington K.A."/>
            <person name="Rieger T.T."/>
            <person name="Ritchie M.G."/>
            <person name="Robin C."/>
            <person name="Rogers Y.H."/>
            <person name="Rohde C."/>
            <person name="Rozas J."/>
            <person name="Rubenfield M.J."/>
            <person name="Ruiz A."/>
            <person name="Russo S."/>
            <person name="Salzberg S.L."/>
            <person name="Sanchez-Gracia A."/>
            <person name="Saranga D.J."/>
            <person name="Sato H."/>
            <person name="Schaeffer S.W."/>
            <person name="Schatz M.C."/>
            <person name="Schlenke T."/>
            <person name="Schwartz R."/>
            <person name="Segarra C."/>
            <person name="Singh R.S."/>
            <person name="Sirot L."/>
            <person name="Sirota M."/>
            <person name="Sisneros N.B."/>
            <person name="Smith C.D."/>
            <person name="Smith T.F."/>
            <person name="Spieth J."/>
            <person name="Stage D.E."/>
            <person name="Stark A."/>
            <person name="Stephan W."/>
            <person name="Strausberg R.L."/>
            <person name="Strempel S."/>
            <person name="Sturgill D."/>
            <person name="Sutton G."/>
            <person name="Sutton G.G."/>
            <person name="Tao W."/>
            <person name="Teichmann S."/>
            <person name="Tobari Y.N."/>
            <person name="Tomimura Y."/>
            <person name="Tsolas J.M."/>
            <person name="Valente V.L."/>
            <person name="Venter E."/>
            <person name="Venter J.C."/>
            <person name="Vicario S."/>
            <person name="Vieira F.G."/>
            <person name="Vilella A.J."/>
            <person name="Villasante A."/>
            <person name="Walenz B."/>
            <person name="Wang J."/>
            <person name="Wasserman M."/>
            <person name="Watts T."/>
            <person name="Wilson D."/>
            <person name="Wilson R.K."/>
            <person name="Wing R.A."/>
            <person name="Wolfner M.F."/>
            <person name="Wong A."/>
            <person name="Wong G.K."/>
            <person name="Wu C.I."/>
            <person name="Wu G."/>
            <person name="Yamamoto D."/>
            <person name="Yang H.P."/>
            <person name="Yang S.P."/>
            <person name="Yorke J.A."/>
            <person name="Yoshida K."/>
            <person name="Zdobnov E."/>
            <person name="Zhang P."/>
            <person name="Zhang Y."/>
            <person name="Zimin A.V."/>
            <person name="Baldwin J."/>
            <person name="Abdouelleil A."/>
            <person name="Abdulkadir J."/>
            <person name="Abebe A."/>
            <person name="Abera B."/>
            <person name="Abreu J."/>
            <person name="Acer S.C."/>
            <person name="Aftuck L."/>
            <person name="Alexander A."/>
            <person name="An P."/>
            <person name="Anderson E."/>
            <person name="Anderson S."/>
            <person name="Arachi H."/>
            <person name="Azer M."/>
            <person name="Bachantsang P."/>
            <person name="Barry A."/>
            <person name="Bayul T."/>
            <person name="Berlin A."/>
            <person name="Bessette D."/>
            <person name="Bloom T."/>
            <person name="Blye J."/>
            <person name="Boguslavskiy L."/>
            <person name="Bonnet C."/>
            <person name="Boukhgalter B."/>
            <person name="Bourzgui I."/>
            <person name="Brown A."/>
            <person name="Cahill P."/>
            <person name="Channer S."/>
            <person name="Cheshatsang Y."/>
            <person name="Chuda L."/>
            <person name="Citroen M."/>
            <person name="Collymore A."/>
            <person name="Cooke P."/>
            <person name="Costello M."/>
            <person name="D'Aco K."/>
            <person name="Daza R."/>
            <person name="De Haan G."/>
            <person name="DeGray S."/>
            <person name="DeMaso C."/>
            <person name="Dhargay N."/>
            <person name="Dooley K."/>
            <person name="Dooley E."/>
            <person name="Doricent M."/>
            <person name="Dorje P."/>
            <person name="Dorjee K."/>
            <person name="Dupes A."/>
            <person name="Elong R."/>
            <person name="Falk J."/>
            <person name="Farina A."/>
            <person name="Faro S."/>
            <person name="Ferguson D."/>
            <person name="Fisher S."/>
            <person name="Foley C.D."/>
            <person name="Franke A."/>
            <person name="Friedrich D."/>
            <person name="Gadbois L."/>
            <person name="Gearin G."/>
            <person name="Gearin C.R."/>
            <person name="Giannoukos G."/>
            <person name="Goode T."/>
            <person name="Graham J."/>
            <person name="Grandbois E."/>
            <person name="Grewal S."/>
            <person name="Gyaltsen K."/>
            <person name="Hafez N."/>
            <person name="Hagos B."/>
            <person name="Hall J."/>
            <person name="Henson C."/>
            <person name="Hollinger A."/>
            <person name="Honan T."/>
            <person name="Huard M.D."/>
            <person name="Hughes L."/>
            <person name="Hurhula B."/>
            <person name="Husby M.E."/>
            <person name="Kamat A."/>
            <person name="Kanga B."/>
            <person name="Kashin S."/>
            <person name="Khazanovich D."/>
            <person name="Kisner P."/>
            <person name="Lance K."/>
            <person name="Lara M."/>
            <person name="Lee W."/>
            <person name="Lennon N."/>
            <person name="Letendre F."/>
            <person name="LeVine R."/>
            <person name="Lipovsky A."/>
            <person name="Liu X."/>
            <person name="Liu J."/>
            <person name="Liu S."/>
            <person name="Lokyitsang T."/>
            <person name="Lokyitsang Y."/>
            <person name="Lubonja R."/>
            <person name="Lui A."/>
            <person name="MacDonald P."/>
            <person name="Magnisalis V."/>
            <person name="Maru K."/>
            <person name="Matthews C."/>
            <person name="McCusker W."/>
            <person name="McDonough S."/>
            <person name="Mehta T."/>
            <person name="Meldrim J."/>
            <person name="Meneus L."/>
            <person name="Mihai O."/>
            <person name="Mihalev A."/>
            <person name="Mihova T."/>
            <person name="Mittelman R."/>
            <person name="Mlenga V."/>
            <person name="Montmayeur A."/>
            <person name="Mulrain L."/>
            <person name="Navidi A."/>
            <person name="Naylor J."/>
            <person name="Negash T."/>
            <person name="Nguyen T."/>
            <person name="Nguyen N."/>
            <person name="Nicol R."/>
            <person name="Norbu C."/>
            <person name="Norbu N."/>
            <person name="Novod N."/>
            <person name="O'Neill B."/>
            <person name="Osman S."/>
            <person name="Markiewicz E."/>
            <person name="Oyono O.L."/>
            <person name="Patti C."/>
            <person name="Phunkhang P."/>
            <person name="Pierre F."/>
            <person name="Priest M."/>
            <person name="Raghuraman S."/>
            <person name="Rege F."/>
            <person name="Reyes R."/>
            <person name="Rise C."/>
            <person name="Rogov P."/>
            <person name="Ross K."/>
            <person name="Ryan E."/>
            <person name="Settipalli S."/>
            <person name="Shea T."/>
            <person name="Sherpa N."/>
            <person name="Shi L."/>
            <person name="Shih D."/>
            <person name="Sparrow T."/>
            <person name="Spaulding J."/>
            <person name="Stalker J."/>
            <person name="Stange-Thomann N."/>
            <person name="Stavropoulos S."/>
            <person name="Stone C."/>
            <person name="Strader C."/>
            <person name="Tesfaye S."/>
            <person name="Thomson T."/>
            <person name="Thoulutsang Y."/>
            <person name="Thoulutsang D."/>
            <person name="Topham K."/>
            <person name="Topping I."/>
            <person name="Tsamla T."/>
            <person name="Vassiliev H."/>
            <person name="Vo A."/>
            <person name="Wangchuk T."/>
            <person name="Wangdi T."/>
            <person name="Weiand M."/>
            <person name="Wilkinson J."/>
            <person name="Wilson A."/>
            <person name="Yadav S."/>
            <person name="Young G."/>
            <person name="Yu Q."/>
            <person name="Zembek L."/>
            <person name="Zhong D."/>
            <person name="Zimmer A."/>
            <person name="Zwirko Z."/>
            <person name="Jaffe D.B."/>
            <person name="Alvarez P."/>
            <person name="Brockman W."/>
            <person name="Butler J."/>
            <person name="Chin C."/>
            <person name="Gnerre S."/>
            <person name="Grabherr M."/>
            <person name="Kleber M."/>
            <person name="Mauceli E."/>
            <person name="MacCallum I."/>
        </authorList>
    </citation>
    <scope>NUCLEOTIDE SEQUENCE [LARGE SCALE GENOMIC DNA]</scope>
    <source>
        <strain evidence="3">MSH-3 / Tucson 14011-0111.49</strain>
    </source>
</reference>
<dbReference type="Proteomes" id="UP000008744">
    <property type="component" value="Unassembled WGS sequence"/>
</dbReference>
<dbReference type="InterPro" id="IPR036691">
    <property type="entry name" value="Endo/exonu/phosph_ase_sf"/>
</dbReference>